<evidence type="ECO:0000313" key="9">
    <source>
        <dbReference type="Proteomes" id="UP000308549"/>
    </source>
</evidence>
<dbReference type="InterPro" id="IPR017907">
    <property type="entry name" value="Znf_RING_CS"/>
</dbReference>
<dbReference type="SUPFAM" id="SSF57850">
    <property type="entry name" value="RING/U-box"/>
    <property type="match status" value="2"/>
</dbReference>
<reference evidence="8 9" key="1">
    <citation type="submission" date="2017-03" db="EMBL/GenBank/DDBJ databases">
        <title>Genomes of endolithic fungi from Antarctica.</title>
        <authorList>
            <person name="Coleine C."/>
            <person name="Masonjones S."/>
            <person name="Stajich J.E."/>
        </authorList>
    </citation>
    <scope>NUCLEOTIDE SEQUENCE [LARGE SCALE GENOMIC DNA]</scope>
    <source>
        <strain evidence="8 9">CCFEE 6315</strain>
    </source>
</reference>
<keyword evidence="3" id="KW-0862">Zinc</keyword>
<comment type="caution">
    <text evidence="8">The sequence shown here is derived from an EMBL/GenBank/DDBJ whole genome shotgun (WGS) entry which is preliminary data.</text>
</comment>
<dbReference type="SUPFAM" id="SSF88697">
    <property type="entry name" value="PUA domain-like"/>
    <property type="match status" value="1"/>
</dbReference>
<dbReference type="AlphaFoldDB" id="A0A4U0U9N1"/>
<dbReference type="Gene3D" id="2.30.130.40">
    <property type="entry name" value="LON domain-like"/>
    <property type="match status" value="1"/>
</dbReference>
<dbReference type="SMART" id="SM00184">
    <property type="entry name" value="RING"/>
    <property type="match status" value="2"/>
</dbReference>
<evidence type="ECO:0000256" key="5">
    <source>
        <dbReference type="SAM" id="MobiDB-lite"/>
    </source>
</evidence>
<protein>
    <submittedName>
        <fullName evidence="8">Uncharacterized protein</fullName>
    </submittedName>
</protein>
<dbReference type="SMART" id="SM00464">
    <property type="entry name" value="LON"/>
    <property type="match status" value="1"/>
</dbReference>
<feature type="domain" description="Lon N-terminal" evidence="7">
    <location>
        <begin position="318"/>
        <end position="540"/>
    </location>
</feature>
<evidence type="ECO:0000256" key="1">
    <source>
        <dbReference type="ARBA" id="ARBA00022723"/>
    </source>
</evidence>
<dbReference type="InterPro" id="IPR015947">
    <property type="entry name" value="PUA-like_sf"/>
</dbReference>
<evidence type="ECO:0000259" key="7">
    <source>
        <dbReference type="PROSITE" id="PS51787"/>
    </source>
</evidence>
<dbReference type="PANTHER" id="PTHR23327">
    <property type="entry name" value="RING FINGER PROTEIN 127"/>
    <property type="match status" value="1"/>
</dbReference>
<name>A0A4U0U9N1_9PEZI</name>
<dbReference type="Proteomes" id="UP000308549">
    <property type="component" value="Unassembled WGS sequence"/>
</dbReference>
<evidence type="ECO:0000256" key="4">
    <source>
        <dbReference type="PROSITE-ProRule" id="PRU00175"/>
    </source>
</evidence>
<dbReference type="PROSITE" id="PS50089">
    <property type="entry name" value="ZF_RING_2"/>
    <property type="match status" value="1"/>
</dbReference>
<dbReference type="InterPro" id="IPR013083">
    <property type="entry name" value="Znf_RING/FYVE/PHD"/>
</dbReference>
<dbReference type="OrthoDB" id="264917at2759"/>
<keyword evidence="1" id="KW-0479">Metal-binding</keyword>
<keyword evidence="9" id="KW-1185">Reference proteome</keyword>
<evidence type="ECO:0000259" key="6">
    <source>
        <dbReference type="PROSITE" id="PS50089"/>
    </source>
</evidence>
<organism evidence="8 9">
    <name type="scientific">Salinomyces thailandicus</name>
    <dbReference type="NCBI Taxonomy" id="706561"/>
    <lineage>
        <taxon>Eukaryota</taxon>
        <taxon>Fungi</taxon>
        <taxon>Dikarya</taxon>
        <taxon>Ascomycota</taxon>
        <taxon>Pezizomycotina</taxon>
        <taxon>Dothideomycetes</taxon>
        <taxon>Dothideomycetidae</taxon>
        <taxon>Mycosphaerellales</taxon>
        <taxon>Teratosphaeriaceae</taxon>
        <taxon>Salinomyces</taxon>
    </lineage>
</organism>
<dbReference type="Pfam" id="PF02190">
    <property type="entry name" value="LON_substr_bdg"/>
    <property type="match status" value="1"/>
</dbReference>
<accession>A0A4U0U9N1</accession>
<dbReference type="PANTHER" id="PTHR23327:SF42">
    <property type="entry name" value="LON PEPTIDASE N-TERMINAL DOMAIN AND RING FINGER PROTEIN C14F5.10C"/>
    <property type="match status" value="1"/>
</dbReference>
<evidence type="ECO:0000313" key="8">
    <source>
        <dbReference type="EMBL" id="TKA32041.1"/>
    </source>
</evidence>
<dbReference type="EMBL" id="NAJL01000006">
    <property type="protein sequence ID" value="TKA32041.1"/>
    <property type="molecule type" value="Genomic_DNA"/>
</dbReference>
<dbReference type="Gene3D" id="3.30.40.10">
    <property type="entry name" value="Zinc/RING finger domain, C3HC4 (zinc finger)"/>
    <property type="match status" value="2"/>
</dbReference>
<dbReference type="InterPro" id="IPR001841">
    <property type="entry name" value="Znf_RING"/>
</dbReference>
<dbReference type="Gene3D" id="1.20.58.1480">
    <property type="match status" value="1"/>
</dbReference>
<proteinExistence type="predicted"/>
<dbReference type="GO" id="GO:0061630">
    <property type="term" value="F:ubiquitin protein ligase activity"/>
    <property type="evidence" value="ECO:0007669"/>
    <property type="project" value="TreeGrafter"/>
</dbReference>
<feature type="domain" description="RING-type" evidence="6">
    <location>
        <begin position="232"/>
        <end position="270"/>
    </location>
</feature>
<dbReference type="CDD" id="cd16514">
    <property type="entry name" value="RING-HC_LONFs_rpt2"/>
    <property type="match status" value="1"/>
</dbReference>
<evidence type="ECO:0000256" key="3">
    <source>
        <dbReference type="ARBA" id="ARBA00022833"/>
    </source>
</evidence>
<evidence type="ECO:0000256" key="2">
    <source>
        <dbReference type="ARBA" id="ARBA00022771"/>
    </source>
</evidence>
<dbReference type="InterPro" id="IPR003111">
    <property type="entry name" value="Lon_prtase_N"/>
</dbReference>
<dbReference type="PROSITE" id="PS51787">
    <property type="entry name" value="LON_N"/>
    <property type="match status" value="1"/>
</dbReference>
<keyword evidence="2 4" id="KW-0863">Zinc-finger</keyword>
<feature type="compositionally biased region" description="Polar residues" evidence="5">
    <location>
        <begin position="11"/>
        <end position="21"/>
    </location>
</feature>
<feature type="region of interest" description="Disordered" evidence="5">
    <location>
        <begin position="1"/>
        <end position="21"/>
    </location>
</feature>
<dbReference type="Pfam" id="PF13923">
    <property type="entry name" value="zf-C3HC4_2"/>
    <property type="match status" value="1"/>
</dbReference>
<dbReference type="InterPro" id="IPR046336">
    <property type="entry name" value="Lon_prtase_N_sf"/>
</dbReference>
<dbReference type="GO" id="GO:0008270">
    <property type="term" value="F:zinc ion binding"/>
    <property type="evidence" value="ECO:0007669"/>
    <property type="project" value="UniProtKB-KW"/>
</dbReference>
<sequence length="553" mass="61386">MNLLQAAGPLSVSSGEGQSYSGVNEKADLMRQDELAAAEQKNASPSDLGAHDDARALVRLIQCSRCSLPFRMPVTLPCGNTICRACVPQSHEREHISYPDLPGRRQAFRCPFQQCAEEHPVSDCNVDVVLTKLMDSIAEVVAKHASAIERTPAALEAAERWDEGVSLPEKMATQEALAGRLVTTYLLAAEGKLARDAQMDYLPTPEVSGNESAMDVTILSELLETTQREVDCQVCYNLMLDPVTTFCGHTLCRNCLARVLDHSQHCPVCRRGLSIAPSLHSQASNKTLVNLLNGLCPEAVSARAEAVALEEAGGEGGLNTSLFVCTLGFPNQPTFLRIFEPRYRLMLRRCVEGSKEFGMLMYNRYLEPQGDLGPVHFYHYGIMLRIIHSQLLADGTSLIETRGAYRFRVKAHGVMDGYAVGNVERLDDVPLVEEERLEAEETSLPPAAEDDLAGQLTRMSTKDLLALGQDFIVRMQARSANWLQQRVLDIHGLPPDDAAMFPYWFASVLPISDEEKYKLMGTTTVRQRLKITASWIRRIESQRWYQSNSCQIL</sequence>
<gene>
    <name evidence="8" type="ORF">B0A50_01287</name>
</gene>
<dbReference type="PROSITE" id="PS00518">
    <property type="entry name" value="ZF_RING_1"/>
    <property type="match status" value="1"/>
</dbReference>